<dbReference type="InterPro" id="IPR045957">
    <property type="entry name" value="DUF6377"/>
</dbReference>
<protein>
    <submittedName>
        <fullName evidence="5">DUF948 domain-containing protein</fullName>
    </submittedName>
</protein>
<evidence type="ECO:0000256" key="1">
    <source>
        <dbReference type="SAM" id="Coils"/>
    </source>
</evidence>
<evidence type="ECO:0000256" key="3">
    <source>
        <dbReference type="SAM" id="SignalP"/>
    </source>
</evidence>
<dbReference type="Pfam" id="PF19904">
    <property type="entry name" value="DUF6377"/>
    <property type="match status" value="1"/>
</dbReference>
<proteinExistence type="predicted"/>
<dbReference type="Gene3D" id="1.25.40.10">
    <property type="entry name" value="Tetratricopeptide repeat domain"/>
    <property type="match status" value="1"/>
</dbReference>
<evidence type="ECO:0000256" key="2">
    <source>
        <dbReference type="SAM" id="Phobius"/>
    </source>
</evidence>
<feature type="transmembrane region" description="Helical" evidence="2">
    <location>
        <begin position="324"/>
        <end position="346"/>
    </location>
</feature>
<organism evidence="5 6">
    <name type="scientific">Phocaeicola faecium</name>
    <dbReference type="NCBI Taxonomy" id="2762213"/>
    <lineage>
        <taxon>Bacteria</taxon>
        <taxon>Pseudomonadati</taxon>
        <taxon>Bacteroidota</taxon>
        <taxon>Bacteroidia</taxon>
        <taxon>Bacteroidales</taxon>
        <taxon>Bacteroidaceae</taxon>
        <taxon>Phocaeicola</taxon>
    </lineage>
</organism>
<feature type="signal peptide" evidence="3">
    <location>
        <begin position="1"/>
        <end position="19"/>
    </location>
</feature>
<feature type="domain" description="DUF6377" evidence="4">
    <location>
        <begin position="252"/>
        <end position="506"/>
    </location>
</feature>
<sequence>MIKQYLLAILLLFPLCASGENDLKTLSDSLNAILEQKQYYVALKEKQIESIKQTLKDSTLSIGEEYEINATLYEKYQKFNTDSAARYIQRNIEIAVALGKEHAEYDSCLKLSLLYSMCGKYREAEEILKRLQAIKLPADLKAAYYNAYYRFWEYYAISTGNTPYARQQCRIYQDSILTASQTTSVNARLEQGFRLMETNPEKAEKLLTNLLATEQVGTPEYAMITCGIAYAYRGLGNREEEKKYFMLSAIADIQNATRETVSLQSLAMIAYQENNLDQAFRFSQSAIEDAAASGIHFRALQMHPFYSIITSAYKTEQTKVRTNLTIYLTVVCLLAGALAILVCLTYKQMRKTLRMKEELTQSNDKLKELSRSLKETNQMLNGRNQQLQEINTIKERYIAQFFDLCSNYIDKMGQYQNEIYKLAINRHYETLIKQTKSTTVIDKELNSLYEHFDSIFLNLYPTFVTDFNELLREGEQITPKAGSLMNKELRIYALLRLGINDSGKIASFLRCSVSTIYNTRTKLRNKARCPRDEFEDQVLQIGNTSE</sequence>
<evidence type="ECO:0000313" key="6">
    <source>
        <dbReference type="Proteomes" id="UP000616346"/>
    </source>
</evidence>
<dbReference type="InterPro" id="IPR011990">
    <property type="entry name" value="TPR-like_helical_dom_sf"/>
</dbReference>
<dbReference type="RefSeq" id="WP_191710210.1">
    <property type="nucleotide sequence ID" value="NZ_JACSPQ010000006.1"/>
</dbReference>
<evidence type="ECO:0000313" key="5">
    <source>
        <dbReference type="EMBL" id="MBD8002264.1"/>
    </source>
</evidence>
<name>A0ABR8VBW2_9BACT</name>
<reference evidence="5 6" key="1">
    <citation type="submission" date="2020-08" db="EMBL/GenBank/DDBJ databases">
        <title>A Genomic Blueprint of the Chicken Gut Microbiome.</title>
        <authorList>
            <person name="Gilroy R."/>
            <person name="Ravi A."/>
            <person name="Getino M."/>
            <person name="Pursley I."/>
            <person name="Horton D.L."/>
            <person name="Alikhan N.-F."/>
            <person name="Baker D."/>
            <person name="Gharbi K."/>
            <person name="Hall N."/>
            <person name="Watson M."/>
            <person name="Adriaenssens E.M."/>
            <person name="Foster-Nyarko E."/>
            <person name="Jarju S."/>
            <person name="Secka A."/>
            <person name="Antonio M."/>
            <person name="Oren A."/>
            <person name="Chaudhuri R."/>
            <person name="La Ragione R.M."/>
            <person name="Hildebrand F."/>
            <person name="Pallen M.J."/>
        </authorList>
    </citation>
    <scope>NUCLEOTIDE SEQUENCE [LARGE SCALE GENOMIC DNA]</scope>
    <source>
        <strain evidence="5 6">Sa1YUN3</strain>
    </source>
</reference>
<gene>
    <name evidence="5" type="ORF">H9626_08580</name>
</gene>
<accession>A0ABR8VBW2</accession>
<dbReference type="EMBL" id="JACSPQ010000006">
    <property type="protein sequence ID" value="MBD8002264.1"/>
    <property type="molecule type" value="Genomic_DNA"/>
</dbReference>
<feature type="coiled-coil region" evidence="1">
    <location>
        <begin position="349"/>
        <end position="386"/>
    </location>
</feature>
<comment type="caution">
    <text evidence="5">The sequence shown here is derived from an EMBL/GenBank/DDBJ whole genome shotgun (WGS) entry which is preliminary data.</text>
</comment>
<keyword evidence="6" id="KW-1185">Reference proteome</keyword>
<feature type="chain" id="PRO_5045565549" evidence="3">
    <location>
        <begin position="20"/>
        <end position="546"/>
    </location>
</feature>
<evidence type="ECO:0000259" key="4">
    <source>
        <dbReference type="Pfam" id="PF19904"/>
    </source>
</evidence>
<dbReference type="Proteomes" id="UP000616346">
    <property type="component" value="Unassembled WGS sequence"/>
</dbReference>
<keyword evidence="2" id="KW-0812">Transmembrane</keyword>
<keyword evidence="1" id="KW-0175">Coiled coil</keyword>
<keyword evidence="2" id="KW-0472">Membrane</keyword>
<keyword evidence="2" id="KW-1133">Transmembrane helix</keyword>
<keyword evidence="3" id="KW-0732">Signal</keyword>